<evidence type="ECO:0000256" key="4">
    <source>
        <dbReference type="ARBA" id="ARBA00023157"/>
    </source>
</evidence>
<dbReference type="AlphaFoldDB" id="A0A1I1ZC08"/>
<evidence type="ECO:0000256" key="7">
    <source>
        <dbReference type="PIRNR" id="PIRNR000077"/>
    </source>
</evidence>
<sequence>MASDKITNTSDQTFKNDVLDSQTPVLVDFWATWCGPCRAIAPHLDALAGELDGQIKIVKLDVDRNQNTAVEYGVTNIPTLLLFKGGELKNRMVGGGSRGKIAEFIKTVL</sequence>
<gene>
    <name evidence="11" type="ORF">SAMN02745121_03739</name>
</gene>
<feature type="active site" description="Nucleophile" evidence="8">
    <location>
        <position position="34"/>
    </location>
</feature>
<dbReference type="NCBIfam" id="TIGR01068">
    <property type="entry name" value="thioredoxin"/>
    <property type="match status" value="1"/>
</dbReference>
<dbReference type="InterPro" id="IPR017937">
    <property type="entry name" value="Thioredoxin_CS"/>
</dbReference>
<dbReference type="PANTHER" id="PTHR45663">
    <property type="entry name" value="GEO12009P1"/>
    <property type="match status" value="1"/>
</dbReference>
<dbReference type="GO" id="GO:0015035">
    <property type="term" value="F:protein-disulfide reductase activity"/>
    <property type="evidence" value="ECO:0007669"/>
    <property type="project" value="UniProtKB-UniRule"/>
</dbReference>
<dbReference type="InterPro" id="IPR013766">
    <property type="entry name" value="Thioredoxin_domain"/>
</dbReference>
<dbReference type="PROSITE" id="PS51352">
    <property type="entry name" value="THIOREDOXIN_2"/>
    <property type="match status" value="1"/>
</dbReference>
<keyword evidence="3" id="KW-0249">Electron transport</keyword>
<evidence type="ECO:0000256" key="6">
    <source>
        <dbReference type="NCBIfam" id="TIGR01068"/>
    </source>
</evidence>
<evidence type="ECO:0000256" key="5">
    <source>
        <dbReference type="ARBA" id="ARBA00023284"/>
    </source>
</evidence>
<dbReference type="Proteomes" id="UP000199400">
    <property type="component" value="Unassembled WGS sequence"/>
</dbReference>
<keyword evidence="4 9" id="KW-1015">Disulfide bond</keyword>
<evidence type="ECO:0000256" key="9">
    <source>
        <dbReference type="PIRSR" id="PIRSR000077-4"/>
    </source>
</evidence>
<dbReference type="SUPFAM" id="SSF52833">
    <property type="entry name" value="Thioredoxin-like"/>
    <property type="match status" value="1"/>
</dbReference>
<protein>
    <recommendedName>
        <fullName evidence="6 7">Thioredoxin</fullName>
    </recommendedName>
</protein>
<dbReference type="GO" id="GO:0045454">
    <property type="term" value="P:cell redox homeostasis"/>
    <property type="evidence" value="ECO:0007669"/>
    <property type="project" value="TreeGrafter"/>
</dbReference>
<evidence type="ECO:0000259" key="10">
    <source>
        <dbReference type="PROSITE" id="PS51352"/>
    </source>
</evidence>
<evidence type="ECO:0000313" key="11">
    <source>
        <dbReference type="EMBL" id="SFE29112.1"/>
    </source>
</evidence>
<feature type="site" description="Deprotonates C-terminal active site Cys" evidence="8">
    <location>
        <position position="28"/>
    </location>
</feature>
<dbReference type="GO" id="GO:0005829">
    <property type="term" value="C:cytosol"/>
    <property type="evidence" value="ECO:0007669"/>
    <property type="project" value="TreeGrafter"/>
</dbReference>
<evidence type="ECO:0000256" key="1">
    <source>
        <dbReference type="ARBA" id="ARBA00008987"/>
    </source>
</evidence>
<name>A0A1I1ZC08_9BACT</name>
<comment type="similarity">
    <text evidence="1 7">Belongs to the thioredoxin family.</text>
</comment>
<evidence type="ECO:0000256" key="2">
    <source>
        <dbReference type="ARBA" id="ARBA00022448"/>
    </source>
</evidence>
<dbReference type="Pfam" id="PF00085">
    <property type="entry name" value="Thioredoxin"/>
    <property type="match status" value="1"/>
</dbReference>
<feature type="domain" description="Thioredoxin" evidence="10">
    <location>
        <begin position="1"/>
        <end position="109"/>
    </location>
</feature>
<feature type="active site" description="Nucleophile" evidence="8">
    <location>
        <position position="37"/>
    </location>
</feature>
<dbReference type="CDD" id="cd02947">
    <property type="entry name" value="TRX_family"/>
    <property type="match status" value="1"/>
</dbReference>
<dbReference type="Gene3D" id="3.40.30.10">
    <property type="entry name" value="Glutaredoxin"/>
    <property type="match status" value="1"/>
</dbReference>
<dbReference type="PANTHER" id="PTHR45663:SF11">
    <property type="entry name" value="GEO12009P1"/>
    <property type="match status" value="1"/>
</dbReference>
<dbReference type="PIRSF" id="PIRSF000077">
    <property type="entry name" value="Thioredoxin"/>
    <property type="match status" value="1"/>
</dbReference>
<dbReference type="STRING" id="54.SAMN02745121_03739"/>
<feature type="site" description="Contributes to redox potential value" evidence="8">
    <location>
        <position position="35"/>
    </location>
</feature>
<reference evidence="12" key="1">
    <citation type="submission" date="2016-10" db="EMBL/GenBank/DDBJ databases">
        <authorList>
            <person name="Varghese N."/>
            <person name="Submissions S."/>
        </authorList>
    </citation>
    <scope>NUCLEOTIDE SEQUENCE [LARGE SCALE GENOMIC DNA]</scope>
    <source>
        <strain evidence="12">ATCC 25963</strain>
    </source>
</reference>
<evidence type="ECO:0000256" key="3">
    <source>
        <dbReference type="ARBA" id="ARBA00022982"/>
    </source>
</evidence>
<dbReference type="EMBL" id="FOMX01000011">
    <property type="protein sequence ID" value="SFE29112.1"/>
    <property type="molecule type" value="Genomic_DNA"/>
</dbReference>
<feature type="disulfide bond" description="Redox-active" evidence="9">
    <location>
        <begin position="34"/>
        <end position="37"/>
    </location>
</feature>
<dbReference type="PROSITE" id="PS00194">
    <property type="entry name" value="THIOREDOXIN_1"/>
    <property type="match status" value="1"/>
</dbReference>
<keyword evidence="12" id="KW-1185">Reference proteome</keyword>
<feature type="site" description="Contributes to redox potential value" evidence="8">
    <location>
        <position position="36"/>
    </location>
</feature>
<keyword evidence="5 9" id="KW-0676">Redox-active center</keyword>
<dbReference type="PRINTS" id="PR00421">
    <property type="entry name" value="THIOREDOXIN"/>
</dbReference>
<dbReference type="OrthoDB" id="9790390at2"/>
<evidence type="ECO:0000256" key="8">
    <source>
        <dbReference type="PIRSR" id="PIRSR000077-1"/>
    </source>
</evidence>
<organism evidence="11 12">
    <name type="scientific">Nannocystis exedens</name>
    <dbReference type="NCBI Taxonomy" id="54"/>
    <lineage>
        <taxon>Bacteria</taxon>
        <taxon>Pseudomonadati</taxon>
        <taxon>Myxococcota</taxon>
        <taxon>Polyangia</taxon>
        <taxon>Nannocystales</taxon>
        <taxon>Nannocystaceae</taxon>
        <taxon>Nannocystis</taxon>
    </lineage>
</organism>
<accession>A0A1I1ZC08</accession>
<dbReference type="InterPro" id="IPR005746">
    <property type="entry name" value="Thioredoxin"/>
</dbReference>
<dbReference type="FunFam" id="3.40.30.10:FF:000001">
    <property type="entry name" value="Thioredoxin"/>
    <property type="match status" value="1"/>
</dbReference>
<keyword evidence="2" id="KW-0813">Transport</keyword>
<dbReference type="RefSeq" id="WP_096332726.1">
    <property type="nucleotide sequence ID" value="NZ_FOMX01000011.1"/>
</dbReference>
<dbReference type="InterPro" id="IPR036249">
    <property type="entry name" value="Thioredoxin-like_sf"/>
</dbReference>
<evidence type="ECO:0000313" key="12">
    <source>
        <dbReference type="Proteomes" id="UP000199400"/>
    </source>
</evidence>
<proteinExistence type="inferred from homology"/>